<accession>A0A0C9VUQ0</accession>
<evidence type="ECO:0000313" key="2">
    <source>
        <dbReference type="Proteomes" id="UP000054279"/>
    </source>
</evidence>
<dbReference type="OrthoDB" id="6613063at2759"/>
<dbReference type="Proteomes" id="UP000054279">
    <property type="component" value="Unassembled WGS sequence"/>
</dbReference>
<evidence type="ECO:0000313" key="1">
    <source>
        <dbReference type="EMBL" id="KIJ42300.1"/>
    </source>
</evidence>
<keyword evidence="2" id="KW-1185">Reference proteome</keyword>
<protein>
    <submittedName>
        <fullName evidence="1">Uncharacterized protein</fullName>
    </submittedName>
</protein>
<gene>
    <name evidence="1" type="ORF">M422DRAFT_171281</name>
</gene>
<name>A0A0C9VUQ0_SPHS4</name>
<sequence>MIIISQYDVLVDIYAHRKNRRPVFEERTCYGQLDTIIVCRLPPYQLWSPQAPLTLVLAAIRQTNSVADPQTGVHHYKELGSLEMVDMGSVQGLVGRVYNRNQWAIIDRGGELMKAQFINNDEVSEVEE</sequence>
<organism evidence="1 2">
    <name type="scientific">Sphaerobolus stellatus (strain SS14)</name>
    <dbReference type="NCBI Taxonomy" id="990650"/>
    <lineage>
        <taxon>Eukaryota</taxon>
        <taxon>Fungi</taxon>
        <taxon>Dikarya</taxon>
        <taxon>Basidiomycota</taxon>
        <taxon>Agaricomycotina</taxon>
        <taxon>Agaricomycetes</taxon>
        <taxon>Phallomycetidae</taxon>
        <taxon>Geastrales</taxon>
        <taxon>Sphaerobolaceae</taxon>
        <taxon>Sphaerobolus</taxon>
    </lineage>
</organism>
<proteinExistence type="predicted"/>
<reference evidence="1 2" key="1">
    <citation type="submission" date="2014-06" db="EMBL/GenBank/DDBJ databases">
        <title>Evolutionary Origins and Diversification of the Mycorrhizal Mutualists.</title>
        <authorList>
            <consortium name="DOE Joint Genome Institute"/>
            <consortium name="Mycorrhizal Genomics Consortium"/>
            <person name="Kohler A."/>
            <person name="Kuo A."/>
            <person name="Nagy L.G."/>
            <person name="Floudas D."/>
            <person name="Copeland A."/>
            <person name="Barry K.W."/>
            <person name="Cichocki N."/>
            <person name="Veneault-Fourrey C."/>
            <person name="LaButti K."/>
            <person name="Lindquist E.A."/>
            <person name="Lipzen A."/>
            <person name="Lundell T."/>
            <person name="Morin E."/>
            <person name="Murat C."/>
            <person name="Riley R."/>
            <person name="Ohm R."/>
            <person name="Sun H."/>
            <person name="Tunlid A."/>
            <person name="Henrissat B."/>
            <person name="Grigoriev I.V."/>
            <person name="Hibbett D.S."/>
            <person name="Martin F."/>
        </authorList>
    </citation>
    <scope>NUCLEOTIDE SEQUENCE [LARGE SCALE GENOMIC DNA]</scope>
    <source>
        <strain evidence="1 2">SS14</strain>
    </source>
</reference>
<dbReference type="EMBL" id="KN837131">
    <property type="protein sequence ID" value="KIJ42300.1"/>
    <property type="molecule type" value="Genomic_DNA"/>
</dbReference>
<dbReference type="HOGENOM" id="CLU_085135_2_0_1"/>
<dbReference type="AlphaFoldDB" id="A0A0C9VUQ0"/>